<keyword evidence="7 15" id="KW-0732">Signal</keyword>
<keyword evidence="9" id="KW-0406">Ion transport</keyword>
<evidence type="ECO:0000259" key="17">
    <source>
        <dbReference type="Pfam" id="PF22461"/>
    </source>
</evidence>
<dbReference type="GO" id="GO:0006811">
    <property type="term" value="P:monoatomic ion transport"/>
    <property type="evidence" value="ECO:0007669"/>
    <property type="project" value="UniProtKB-KW"/>
</dbReference>
<dbReference type="RefSeq" id="WP_115099961.1">
    <property type="nucleotide sequence ID" value="NZ_QHKS01000003.1"/>
</dbReference>
<evidence type="ECO:0000256" key="3">
    <source>
        <dbReference type="ARBA" id="ARBA00022448"/>
    </source>
</evidence>
<dbReference type="Pfam" id="PF22461">
    <property type="entry name" value="SLBB_2"/>
    <property type="match status" value="2"/>
</dbReference>
<evidence type="ECO:0000256" key="1">
    <source>
        <dbReference type="ARBA" id="ARBA00004571"/>
    </source>
</evidence>
<proteinExistence type="inferred from homology"/>
<keyword evidence="4" id="KW-1134">Transmembrane beta strand</keyword>
<evidence type="ECO:0000256" key="7">
    <source>
        <dbReference type="ARBA" id="ARBA00022729"/>
    </source>
</evidence>
<dbReference type="AlphaFoldDB" id="A0A370NE57"/>
<name>A0A370NE57_9BURK</name>
<dbReference type="Gene3D" id="3.30.1950.10">
    <property type="entry name" value="wza like domain"/>
    <property type="match status" value="1"/>
</dbReference>
<keyword evidence="19" id="KW-1185">Reference proteome</keyword>
<evidence type="ECO:0000256" key="10">
    <source>
        <dbReference type="ARBA" id="ARBA00023114"/>
    </source>
</evidence>
<keyword evidence="10" id="KW-0626">Porin</keyword>
<dbReference type="Gene3D" id="3.10.560.10">
    <property type="entry name" value="Outer membrane lipoprotein wza domain like"/>
    <property type="match status" value="2"/>
</dbReference>
<evidence type="ECO:0000313" key="18">
    <source>
        <dbReference type="EMBL" id="RDK03884.1"/>
    </source>
</evidence>
<keyword evidence="14" id="KW-0449">Lipoprotein</keyword>
<feature type="chain" id="PRO_5017035215" evidence="15">
    <location>
        <begin position="35"/>
        <end position="409"/>
    </location>
</feature>
<feature type="domain" description="Polysaccharide export protein N-terminal" evidence="16">
    <location>
        <begin position="95"/>
        <end position="204"/>
    </location>
</feature>
<keyword evidence="12" id="KW-0564">Palmitate</keyword>
<evidence type="ECO:0000256" key="2">
    <source>
        <dbReference type="ARBA" id="ARBA00009450"/>
    </source>
</evidence>
<evidence type="ECO:0000256" key="11">
    <source>
        <dbReference type="ARBA" id="ARBA00023136"/>
    </source>
</evidence>
<dbReference type="Pfam" id="PF02563">
    <property type="entry name" value="Poly_export"/>
    <property type="match status" value="1"/>
</dbReference>
<keyword evidence="11" id="KW-0472">Membrane</keyword>
<dbReference type="PROSITE" id="PS51257">
    <property type="entry name" value="PROKAR_LIPOPROTEIN"/>
    <property type="match status" value="1"/>
</dbReference>
<keyword evidence="5" id="KW-0762">Sugar transport</keyword>
<dbReference type="InterPro" id="IPR054765">
    <property type="entry name" value="SLBB_dom"/>
</dbReference>
<evidence type="ECO:0000256" key="8">
    <source>
        <dbReference type="ARBA" id="ARBA00023047"/>
    </source>
</evidence>
<accession>A0A370NE57</accession>
<feature type="signal peptide" evidence="15">
    <location>
        <begin position="1"/>
        <end position="34"/>
    </location>
</feature>
<dbReference type="PANTHER" id="PTHR33619:SF3">
    <property type="entry name" value="POLYSACCHARIDE EXPORT PROTEIN GFCE-RELATED"/>
    <property type="match status" value="1"/>
</dbReference>
<keyword evidence="8" id="KW-0625">Polysaccharide transport</keyword>
<keyword evidence="3" id="KW-0813">Transport</keyword>
<dbReference type="InterPro" id="IPR003715">
    <property type="entry name" value="Poly_export_N"/>
</dbReference>
<comment type="caution">
    <text evidence="18">The sequence shown here is derived from an EMBL/GenBank/DDBJ whole genome shotgun (WGS) entry which is preliminary data.</text>
</comment>
<organism evidence="18 19">
    <name type="scientific">Paraburkholderia lacunae</name>
    <dbReference type="NCBI Taxonomy" id="2211104"/>
    <lineage>
        <taxon>Bacteria</taxon>
        <taxon>Pseudomonadati</taxon>
        <taxon>Pseudomonadota</taxon>
        <taxon>Betaproteobacteria</taxon>
        <taxon>Burkholderiales</taxon>
        <taxon>Burkholderiaceae</taxon>
        <taxon>Paraburkholderia</taxon>
    </lineage>
</organism>
<evidence type="ECO:0000256" key="15">
    <source>
        <dbReference type="SAM" id="SignalP"/>
    </source>
</evidence>
<comment type="similarity">
    <text evidence="2">Belongs to the BexD/CtrA/VexA family.</text>
</comment>
<evidence type="ECO:0000256" key="13">
    <source>
        <dbReference type="ARBA" id="ARBA00023237"/>
    </source>
</evidence>
<evidence type="ECO:0000256" key="5">
    <source>
        <dbReference type="ARBA" id="ARBA00022597"/>
    </source>
</evidence>
<evidence type="ECO:0000256" key="12">
    <source>
        <dbReference type="ARBA" id="ARBA00023139"/>
    </source>
</evidence>
<dbReference type="GO" id="GO:0009279">
    <property type="term" value="C:cell outer membrane"/>
    <property type="evidence" value="ECO:0007669"/>
    <property type="project" value="UniProtKB-SubCell"/>
</dbReference>
<dbReference type="InterPro" id="IPR049712">
    <property type="entry name" value="Poly_export"/>
</dbReference>
<sequence>MLMKTTIANLKANSPANLRTKFAAILLLTSFVSACSTAPGNYLDTSRLKDDGQHQSQPAETYPVHLIDASVVAAQAQAQAAAAPPALPTSSISDPSQYVYRLSPQDILGITVWDHPELTTPQGSTMSAGGNTTQSIGGALQQPYTAALPGEADPYGQTIATDGTIFFPFVGRIKAAGKTVGEVRDQLAAGLVRYIRNPQVDVRVLSYRGQKIQVTGEVKTPGPLAVSDVPLTLVDAITRSGGTTAEADIQRVRLTRNKKLYVLDANRMLDGGDTTQNVMLQGGDVINIPDRSASRVFVMGEVKTPMQMPMLKGRLTIADALTQAGGILDTDANPRQIYVMRGLREKPTTPDVYRLDMTQPDAIMLSSQFQLQPMDVVYISTAASTTFNRVLQQVLPSVQTLFYLRQLTR</sequence>
<dbReference type="OrthoDB" id="9815244at2"/>
<protein>
    <submittedName>
        <fullName evidence="18">Exopolysaccharide biosynthesis protein</fullName>
    </submittedName>
</protein>
<dbReference type="GO" id="GO:0015288">
    <property type="term" value="F:porin activity"/>
    <property type="evidence" value="ECO:0007669"/>
    <property type="project" value="UniProtKB-KW"/>
</dbReference>
<dbReference type="PANTHER" id="PTHR33619">
    <property type="entry name" value="POLYSACCHARIDE EXPORT PROTEIN GFCE-RELATED"/>
    <property type="match status" value="1"/>
</dbReference>
<feature type="domain" description="SLBB" evidence="17">
    <location>
        <begin position="295"/>
        <end position="379"/>
    </location>
</feature>
<gene>
    <name evidence="18" type="ORF">DLM46_06710</name>
</gene>
<evidence type="ECO:0000259" key="16">
    <source>
        <dbReference type="Pfam" id="PF02563"/>
    </source>
</evidence>
<evidence type="ECO:0000313" key="19">
    <source>
        <dbReference type="Proteomes" id="UP000254875"/>
    </source>
</evidence>
<comment type="subcellular location">
    <subcellularLocation>
        <location evidence="1">Cell outer membrane</location>
        <topology evidence="1">Multi-pass membrane protein</topology>
    </subcellularLocation>
</comment>
<keyword evidence="6" id="KW-0812">Transmembrane</keyword>
<feature type="domain" description="SLBB" evidence="17">
    <location>
        <begin position="210"/>
        <end position="288"/>
    </location>
</feature>
<keyword evidence="13" id="KW-0998">Cell outer membrane</keyword>
<dbReference type="GO" id="GO:0015159">
    <property type="term" value="F:polysaccharide transmembrane transporter activity"/>
    <property type="evidence" value="ECO:0007669"/>
    <property type="project" value="InterPro"/>
</dbReference>
<dbReference type="EMBL" id="QHKS01000003">
    <property type="protein sequence ID" value="RDK03884.1"/>
    <property type="molecule type" value="Genomic_DNA"/>
</dbReference>
<evidence type="ECO:0000256" key="9">
    <source>
        <dbReference type="ARBA" id="ARBA00023065"/>
    </source>
</evidence>
<reference evidence="19" key="1">
    <citation type="submission" date="2018-05" db="EMBL/GenBank/DDBJ databases">
        <authorList>
            <person name="Feng T."/>
        </authorList>
    </citation>
    <scope>NUCLEOTIDE SEQUENCE [LARGE SCALE GENOMIC DNA]</scope>
    <source>
        <strain evidence="19">S27</strain>
    </source>
</reference>
<evidence type="ECO:0000256" key="14">
    <source>
        <dbReference type="ARBA" id="ARBA00023288"/>
    </source>
</evidence>
<evidence type="ECO:0000256" key="6">
    <source>
        <dbReference type="ARBA" id="ARBA00022692"/>
    </source>
</evidence>
<dbReference type="GO" id="GO:0046930">
    <property type="term" value="C:pore complex"/>
    <property type="evidence" value="ECO:0007669"/>
    <property type="project" value="UniProtKB-KW"/>
</dbReference>
<dbReference type="Proteomes" id="UP000254875">
    <property type="component" value="Unassembled WGS sequence"/>
</dbReference>
<evidence type="ECO:0000256" key="4">
    <source>
        <dbReference type="ARBA" id="ARBA00022452"/>
    </source>
</evidence>